<organism evidence="2 3">
    <name type="scientific">Anaerotruncus massiliensis</name>
    <name type="common">ex Liu et al. 2021</name>
    <dbReference type="NCBI Taxonomy" id="2321404"/>
    <lineage>
        <taxon>Bacteria</taxon>
        <taxon>Bacillati</taxon>
        <taxon>Bacillota</taxon>
        <taxon>Clostridia</taxon>
        <taxon>Eubacteriales</taxon>
        <taxon>Oscillospiraceae</taxon>
        <taxon>Anaerotruncus</taxon>
    </lineage>
</organism>
<evidence type="ECO:0000259" key="1">
    <source>
        <dbReference type="PROSITE" id="PS50943"/>
    </source>
</evidence>
<dbReference type="SUPFAM" id="SSF47413">
    <property type="entry name" value="lambda repressor-like DNA-binding domains"/>
    <property type="match status" value="1"/>
</dbReference>
<keyword evidence="3" id="KW-1185">Reference proteome</keyword>
<dbReference type="Proteomes" id="UP000276301">
    <property type="component" value="Unassembled WGS sequence"/>
</dbReference>
<dbReference type="AlphaFoldDB" id="A0A498CJE1"/>
<accession>A0A498CJE1</accession>
<dbReference type="PROSITE" id="PS50943">
    <property type="entry name" value="HTH_CROC1"/>
    <property type="match status" value="1"/>
</dbReference>
<dbReference type="CDD" id="cd00093">
    <property type="entry name" value="HTH_XRE"/>
    <property type="match status" value="1"/>
</dbReference>
<dbReference type="InterPro" id="IPR001387">
    <property type="entry name" value="Cro/C1-type_HTH"/>
</dbReference>
<proteinExistence type="predicted"/>
<dbReference type="Gene3D" id="1.10.260.40">
    <property type="entry name" value="lambda repressor-like DNA-binding domains"/>
    <property type="match status" value="1"/>
</dbReference>
<evidence type="ECO:0000313" key="2">
    <source>
        <dbReference type="EMBL" id="RLL08111.1"/>
    </source>
</evidence>
<gene>
    <name evidence="2" type="ORF">D4A47_12655</name>
</gene>
<sequence>MHRKRVPTPFSKEAGLRVSKVRRERGLSREDLANLSGISTQTLKRLEKGEHVMLYCYEEIACALDVPASYFFGCTLNPEEADQFSRADIFRFLEEHRLENDGK</sequence>
<comment type="caution">
    <text evidence="2">The sequence shown here is derived from an EMBL/GenBank/DDBJ whole genome shotgun (WGS) entry which is preliminary data.</text>
</comment>
<dbReference type="SMART" id="SM00530">
    <property type="entry name" value="HTH_XRE"/>
    <property type="match status" value="1"/>
</dbReference>
<dbReference type="Pfam" id="PF01381">
    <property type="entry name" value="HTH_3"/>
    <property type="match status" value="1"/>
</dbReference>
<protein>
    <submittedName>
        <fullName evidence="2">XRE family transcriptional regulator</fullName>
    </submittedName>
</protein>
<dbReference type="RefSeq" id="WP_121587548.1">
    <property type="nucleotide sequence ID" value="NZ_RCHT01000037.1"/>
</dbReference>
<reference evidence="2 3" key="1">
    <citation type="submission" date="2018-10" db="EMBL/GenBank/DDBJ databases">
        <title>Anaerotruncus faecis sp. nov., isolated from human feces.</title>
        <authorList>
            <person name="Wang Y.-J."/>
        </authorList>
    </citation>
    <scope>NUCLEOTIDE SEQUENCE [LARGE SCALE GENOMIC DNA]</scope>
    <source>
        <strain evidence="2 3">22A2-44</strain>
    </source>
</reference>
<dbReference type="EMBL" id="RCHT01000037">
    <property type="protein sequence ID" value="RLL08111.1"/>
    <property type="molecule type" value="Genomic_DNA"/>
</dbReference>
<name>A0A498CJE1_9FIRM</name>
<dbReference type="GO" id="GO:0003677">
    <property type="term" value="F:DNA binding"/>
    <property type="evidence" value="ECO:0007669"/>
    <property type="project" value="InterPro"/>
</dbReference>
<dbReference type="InterPro" id="IPR010982">
    <property type="entry name" value="Lambda_DNA-bd_dom_sf"/>
</dbReference>
<evidence type="ECO:0000313" key="3">
    <source>
        <dbReference type="Proteomes" id="UP000276301"/>
    </source>
</evidence>
<feature type="domain" description="HTH cro/C1-type" evidence="1">
    <location>
        <begin position="18"/>
        <end position="71"/>
    </location>
</feature>